<protein>
    <submittedName>
        <fullName evidence="2">Uncharacterized protein</fullName>
    </submittedName>
</protein>
<dbReference type="RefSeq" id="WP_053391230.1">
    <property type="nucleotide sequence ID" value="NZ_CP010899.1"/>
</dbReference>
<reference evidence="2 3" key="1">
    <citation type="journal article" date="2015" name="Genome Announc.">
        <title>Complete Genome Sequence of Spiroplasma kunkelii Strain CR2-3x, Causal Agent of Corn Stunt Disease in Zea mays L.</title>
        <authorList>
            <person name="Davis R.E."/>
            <person name="Shao J."/>
            <person name="Dally E.L."/>
            <person name="Zhao Y."/>
            <person name="Gasparich G.E."/>
            <person name="Gaynor B.J."/>
            <person name="Athey J.C."/>
            <person name="Harrison N.A."/>
            <person name="Donofrio N."/>
        </authorList>
    </citation>
    <scope>NUCLEOTIDE SEQUENCE [LARGE SCALE GENOMIC DNA]</scope>
    <source>
        <strain evidence="2 3">CR2-3x</strain>
    </source>
</reference>
<dbReference type="KEGG" id="skn:SKUN_001257"/>
<name>A0A0K2JI72_SPIKU</name>
<feature type="compositionally biased region" description="Basic and acidic residues" evidence="1">
    <location>
        <begin position="275"/>
        <end position="289"/>
    </location>
</feature>
<gene>
    <name evidence="2" type="ORF">SKUN_001257</name>
</gene>
<dbReference type="Proteomes" id="UP000062963">
    <property type="component" value="Chromosome"/>
</dbReference>
<organism evidence="2 3">
    <name type="scientific">Spiroplasma kunkelii CR2-3x</name>
    <dbReference type="NCBI Taxonomy" id="273035"/>
    <lineage>
        <taxon>Bacteria</taxon>
        <taxon>Bacillati</taxon>
        <taxon>Mycoplasmatota</taxon>
        <taxon>Mollicutes</taxon>
        <taxon>Entomoplasmatales</taxon>
        <taxon>Spiroplasmataceae</taxon>
        <taxon>Spiroplasma</taxon>
    </lineage>
</organism>
<evidence type="ECO:0000313" key="3">
    <source>
        <dbReference type="Proteomes" id="UP000062963"/>
    </source>
</evidence>
<feature type="region of interest" description="Disordered" evidence="1">
    <location>
        <begin position="275"/>
        <end position="295"/>
    </location>
</feature>
<evidence type="ECO:0000256" key="1">
    <source>
        <dbReference type="SAM" id="MobiDB-lite"/>
    </source>
</evidence>
<proteinExistence type="predicted"/>
<keyword evidence="3" id="KW-1185">Reference proteome</keyword>
<accession>A0A0K2JI72</accession>
<dbReference type="AlphaFoldDB" id="A0A0K2JI72"/>
<dbReference type="PATRIC" id="fig|273035.7.peg.1544"/>
<dbReference type="STRING" id="273035.SKUN_001257"/>
<sequence length="673" mass="79101">MASKKLNETKQLQEVNNNLKINVNETMLIKMLTKSWKKSEPYLKLMEEYQNLNSNSEINWNQRYEKEYEKFVKLLLGENAQFKKTSSKKSSLFKKELAKNATSSKKTMGLNPSQLRLLSKRKLSRVEDLFPSRVVRRYQASEEAIESEIKQPRQAFLNNNESVLASLPTEQVVKNELTLDENIKSDKVFPLSEETENIISKLNPNQQRLILQRNEHYGRFQSQTQGLKNDSKNEETIESLKGFNEQLKEHANNWGLNQNQLWLLSRRDNTKHDFNPYSNRAREGYHPEEDYSLSNRDLKPRSLDEIKDQMNLSKNQLELLSRRNWHPSEWKQHMKQITHKKDKNETPIVINPEHVIKKRDQIIKKSLSRSLGKTKKQIGGKYIRNFIKEELKRKPIFKTDLYLEPDITRQINPLMIKSSKKIKSKLSVEKNEAIVSNLTFTNAISSKQKQPFLNGASQNSVSTKTIGSSNNQILIEQTQKNKNDYISIIDPKKRPNLKKLKYGNDYKKSNDKISNLKITKKQFNLIAEVNNQTFIPTKRKDTDLILYTRKELKDYQIDYADSTKTPDLTVDLTENQYTYAGYHPREIREIHRNQLEQLHQRLLKEKLIQKNMRKERRYQKKINNKKVKPKPLPQILIEKYRAEGKKVIDGFLVENSNNEKIETISSSNKVVKN</sequence>
<evidence type="ECO:0000313" key="2">
    <source>
        <dbReference type="EMBL" id="ALA98132.1"/>
    </source>
</evidence>
<dbReference type="EMBL" id="CP010899">
    <property type="protein sequence ID" value="ALA98132.1"/>
    <property type="molecule type" value="Genomic_DNA"/>
</dbReference>
<dbReference type="OrthoDB" id="390275at2"/>